<feature type="compositionally biased region" description="Low complexity" evidence="17">
    <location>
        <begin position="284"/>
        <end position="300"/>
    </location>
</feature>
<sequence>MGTGGASRLRPAALPPRLKEMKSQESAAGSKLVLRCETSSEYSSLKFKWFKNGNELNRKNKPQNIKIQKRPGKSELRINKASLADSGEYMCKVISKLGNDSASANITIVDSNATSTSTTGTSHLVKCAEKEKTFCVNGGECFMVKDLSNPSRYLCKCPNEFTGDRCQNYVMASFYKHLGIEFMEAEELYQKRVLTITGICIALLVVGIMCVVAYCKTKKQRKKLHDRLRQSLRSERNNMVNIANGPHHPNPPPENVQLVNQYVSKNVISSEHIVEREAETSFSTSHYTSTAHHSTTVTQTPSHSWSNGHTESILSESHSVIMMSSVENSRHSSPTGGPRGRLNGLGGPRECNSFLRHARETPDSYRDSPHSERYVSAMTTPARMSPVDFHTPSSPKSPPSEMSPPMSSTTVSMPSMAISPFVEEERPLLLVTPPRLREKYDHHSQQFSSAHCNPAHESNSLPPSPLRIVEDEEYETTQEYEPAQEPDKLTNSRRAKRTKPNGHIANRSEMDSNTSAESSNSESETEDERVGEDTPFLGIQNPLAASLEVAPAFRLADSRTNPAGRFSPQEELQARLSSVIANQDPIAV</sequence>
<comment type="subcellular location">
    <subcellularLocation>
        <location evidence="1">Cell membrane</location>
        <topology evidence="1">Single-pass type I membrane protein</topology>
    </subcellularLocation>
    <subcellularLocation>
        <location evidence="2">Secreted</location>
    </subcellularLocation>
</comment>
<feature type="region of interest" description="Disordered" evidence="17">
    <location>
        <begin position="284"/>
        <end position="310"/>
    </location>
</feature>
<keyword evidence="6 16" id="KW-0245">EGF-like domain</keyword>
<feature type="disulfide bond" evidence="16">
    <location>
        <begin position="157"/>
        <end position="166"/>
    </location>
</feature>
<evidence type="ECO:0000259" key="20">
    <source>
        <dbReference type="PROSITE" id="PS50835"/>
    </source>
</evidence>
<comment type="caution">
    <text evidence="16">Lacks conserved residue(s) required for the propagation of feature annotation.</text>
</comment>
<dbReference type="GO" id="GO:0051094">
    <property type="term" value="P:positive regulation of developmental process"/>
    <property type="evidence" value="ECO:0007669"/>
    <property type="project" value="UniProtKB-ARBA"/>
</dbReference>
<evidence type="ECO:0000256" key="11">
    <source>
        <dbReference type="ARBA" id="ARBA00023157"/>
    </source>
</evidence>
<dbReference type="InterPro" id="IPR018250">
    <property type="entry name" value="NRG1"/>
</dbReference>
<evidence type="ECO:0000256" key="6">
    <source>
        <dbReference type="ARBA" id="ARBA00022536"/>
    </source>
</evidence>
<dbReference type="SUPFAM" id="SSF57196">
    <property type="entry name" value="EGF/Laminin"/>
    <property type="match status" value="1"/>
</dbReference>
<dbReference type="FunFam" id="2.60.40.10:FF:000263">
    <property type="entry name" value="Pro-neuregulin-1, membrane-bound isoform"/>
    <property type="match status" value="1"/>
</dbReference>
<dbReference type="AlphaFoldDB" id="A0A8D1VR45"/>
<feature type="region of interest" description="Disordered" evidence="17">
    <location>
        <begin position="378"/>
        <end position="412"/>
    </location>
</feature>
<dbReference type="PROSITE" id="PS50835">
    <property type="entry name" value="IG_LIKE"/>
    <property type="match status" value="1"/>
</dbReference>
<keyword evidence="7 18" id="KW-0812">Transmembrane</keyword>
<evidence type="ECO:0000256" key="16">
    <source>
        <dbReference type="PROSITE-ProRule" id="PRU00076"/>
    </source>
</evidence>
<feature type="region of interest" description="Disordered" evidence="17">
    <location>
        <begin position="440"/>
        <end position="542"/>
    </location>
</feature>
<comment type="similarity">
    <text evidence="3">Belongs to the neuregulin family.</text>
</comment>
<dbReference type="GO" id="GO:0008083">
    <property type="term" value="F:growth factor activity"/>
    <property type="evidence" value="ECO:0007669"/>
    <property type="project" value="UniProtKB-KW"/>
</dbReference>
<dbReference type="SMART" id="SM00181">
    <property type="entry name" value="EGF"/>
    <property type="match status" value="1"/>
</dbReference>
<name>A0A8D1VR45_PIG</name>
<evidence type="ECO:0000256" key="14">
    <source>
        <dbReference type="ARBA" id="ARBA00034341"/>
    </source>
</evidence>
<dbReference type="CDD" id="cd00053">
    <property type="entry name" value="EGF"/>
    <property type="match status" value="1"/>
</dbReference>
<evidence type="ECO:0000256" key="15">
    <source>
        <dbReference type="ARBA" id="ARBA00062162"/>
    </source>
</evidence>
<feature type="compositionally biased region" description="Polar residues" evidence="17">
    <location>
        <begin position="301"/>
        <end position="310"/>
    </location>
</feature>
<evidence type="ECO:0000256" key="2">
    <source>
        <dbReference type="ARBA" id="ARBA00004613"/>
    </source>
</evidence>
<evidence type="ECO:0000256" key="1">
    <source>
        <dbReference type="ARBA" id="ARBA00004251"/>
    </source>
</evidence>
<dbReference type="GO" id="GO:0005886">
    <property type="term" value="C:plasma membrane"/>
    <property type="evidence" value="ECO:0007669"/>
    <property type="project" value="UniProtKB-SubCell"/>
</dbReference>
<dbReference type="InterPro" id="IPR000742">
    <property type="entry name" value="EGF"/>
</dbReference>
<dbReference type="InterPro" id="IPR007110">
    <property type="entry name" value="Ig-like_dom"/>
</dbReference>
<proteinExistence type="inferred from homology"/>
<dbReference type="Pfam" id="PF07679">
    <property type="entry name" value="I-set"/>
    <property type="match status" value="1"/>
</dbReference>
<dbReference type="InterPro" id="IPR002154">
    <property type="entry name" value="Neuregulin_C"/>
</dbReference>
<evidence type="ECO:0000256" key="3">
    <source>
        <dbReference type="ARBA" id="ARBA00008216"/>
    </source>
</evidence>
<dbReference type="InterPro" id="IPR013098">
    <property type="entry name" value="Ig_I-set"/>
</dbReference>
<feature type="compositionally biased region" description="Polar residues" evidence="17">
    <location>
        <begin position="445"/>
        <end position="461"/>
    </location>
</feature>
<dbReference type="PANTHER" id="PTHR11100">
    <property type="entry name" value="HEREGULIN-NEUREGULIN FAMILY MEMBER"/>
    <property type="match status" value="1"/>
</dbReference>
<dbReference type="PRINTS" id="PR01089">
    <property type="entry name" value="NEUREGULIN"/>
</dbReference>
<dbReference type="Gene3D" id="2.10.25.10">
    <property type="entry name" value="Laminin"/>
    <property type="match status" value="1"/>
</dbReference>
<evidence type="ECO:0000256" key="12">
    <source>
        <dbReference type="ARBA" id="ARBA00023180"/>
    </source>
</evidence>
<dbReference type="InterPro" id="IPR003599">
    <property type="entry name" value="Ig_sub"/>
</dbReference>
<dbReference type="Ensembl" id="ENSSSCT00060063902.1">
    <property type="protein sequence ID" value="ENSSSCP00060027419.1"/>
    <property type="gene ID" value="ENSSSCG00060047000.1"/>
</dbReference>
<keyword evidence="11 16" id="KW-1015">Disulfide bond</keyword>
<evidence type="ECO:0000259" key="19">
    <source>
        <dbReference type="PROSITE" id="PS50026"/>
    </source>
</evidence>
<dbReference type="FunFam" id="2.10.25.10:FF:000073">
    <property type="entry name" value="Pro-neuregulin-1, membrane-bound isoform A"/>
    <property type="match status" value="1"/>
</dbReference>
<dbReference type="Pfam" id="PF02158">
    <property type="entry name" value="Neuregulin"/>
    <property type="match status" value="1"/>
</dbReference>
<dbReference type="GO" id="GO:0005615">
    <property type="term" value="C:extracellular space"/>
    <property type="evidence" value="ECO:0007669"/>
    <property type="project" value="UniProtKB-ARBA"/>
</dbReference>
<dbReference type="InterPro" id="IPR036179">
    <property type="entry name" value="Ig-like_dom_sf"/>
</dbReference>
<dbReference type="GO" id="GO:0007399">
    <property type="term" value="P:nervous system development"/>
    <property type="evidence" value="ECO:0007669"/>
    <property type="project" value="InterPro"/>
</dbReference>
<feature type="domain" description="Ig-like" evidence="20">
    <location>
        <begin position="16"/>
        <end position="107"/>
    </location>
</feature>
<feature type="compositionally biased region" description="Acidic residues" evidence="17">
    <location>
        <begin position="470"/>
        <end position="484"/>
    </location>
</feature>
<dbReference type="PANTHER" id="PTHR11100:SF7">
    <property type="entry name" value="PRO-NEUREGULIN-1, MEMBRANE-BOUND ISOFORM"/>
    <property type="match status" value="1"/>
</dbReference>
<dbReference type="PROSITE" id="PS00022">
    <property type="entry name" value="EGF_1"/>
    <property type="match status" value="1"/>
</dbReference>
<accession>A0A8D1VR45</accession>
<feature type="compositionally biased region" description="Basic residues" evidence="17">
    <location>
        <begin position="491"/>
        <end position="500"/>
    </location>
</feature>
<evidence type="ECO:0000256" key="17">
    <source>
        <dbReference type="SAM" id="MobiDB-lite"/>
    </source>
</evidence>
<dbReference type="InterPro" id="IPR040180">
    <property type="entry name" value="Neuregulin"/>
</dbReference>
<dbReference type="InterPro" id="IPR013783">
    <property type="entry name" value="Ig-like_fold"/>
</dbReference>
<dbReference type="Proteomes" id="UP000694723">
    <property type="component" value="Unplaced"/>
</dbReference>
<feature type="domain" description="EGF-like" evidence="19">
    <location>
        <begin position="123"/>
        <end position="167"/>
    </location>
</feature>
<keyword evidence="8 18" id="KW-1133">Transmembrane helix</keyword>
<evidence type="ECO:0000256" key="7">
    <source>
        <dbReference type="ARBA" id="ARBA00022692"/>
    </source>
</evidence>
<dbReference type="SMART" id="SM00409">
    <property type="entry name" value="IG"/>
    <property type="match status" value="1"/>
</dbReference>
<feature type="compositionally biased region" description="Low complexity" evidence="17">
    <location>
        <begin position="511"/>
        <end position="522"/>
    </location>
</feature>
<feature type="region of interest" description="Disordered" evidence="17">
    <location>
        <begin position="1"/>
        <end position="25"/>
    </location>
</feature>
<dbReference type="GO" id="GO:0010646">
    <property type="term" value="P:regulation of cell communication"/>
    <property type="evidence" value="ECO:0007669"/>
    <property type="project" value="UniProtKB-ARBA"/>
</dbReference>
<comment type="subunit">
    <text evidence="15">The cytoplasmic domain interacts with the LIM domain region of LIMK1. Forms a ternary complex with ERBB3 and ITGAV:ITGB3 or ITGA6:ITGB4. Interacts with NRDC and BACE1.</text>
</comment>
<keyword evidence="12" id="KW-0325">Glycoprotein</keyword>
<dbReference type="InterPro" id="IPR003598">
    <property type="entry name" value="Ig_sub2"/>
</dbReference>
<keyword evidence="4" id="KW-1003">Cell membrane</keyword>
<keyword evidence="5" id="KW-0964">Secreted</keyword>
<feature type="compositionally biased region" description="Gly residues" evidence="17">
    <location>
        <begin position="337"/>
        <end position="347"/>
    </location>
</feature>
<evidence type="ECO:0000256" key="10">
    <source>
        <dbReference type="ARBA" id="ARBA00023136"/>
    </source>
</evidence>
<feature type="compositionally biased region" description="Polar residues" evidence="17">
    <location>
        <begin position="325"/>
        <end position="335"/>
    </location>
</feature>
<evidence type="ECO:0000313" key="22">
    <source>
        <dbReference type="Proteomes" id="UP000694723"/>
    </source>
</evidence>
<feature type="compositionally biased region" description="Low complexity" evidence="17">
    <location>
        <begin position="403"/>
        <end position="412"/>
    </location>
</feature>
<protein>
    <recommendedName>
        <fullName evidence="14">Pro-neuregulin-1, membrane-bound isoform</fullName>
    </recommendedName>
</protein>
<dbReference type="GO" id="GO:0023051">
    <property type="term" value="P:regulation of signaling"/>
    <property type="evidence" value="ECO:0007669"/>
    <property type="project" value="UniProtKB-ARBA"/>
</dbReference>
<evidence type="ECO:0000313" key="21">
    <source>
        <dbReference type="Ensembl" id="ENSSSCP00060027419.1"/>
    </source>
</evidence>
<keyword evidence="10 18" id="KW-0472">Membrane</keyword>
<feature type="transmembrane region" description="Helical" evidence="18">
    <location>
        <begin position="193"/>
        <end position="215"/>
    </location>
</feature>
<evidence type="ECO:0000256" key="5">
    <source>
        <dbReference type="ARBA" id="ARBA00022525"/>
    </source>
</evidence>
<organism evidence="21 22">
    <name type="scientific">Sus scrofa</name>
    <name type="common">Pig</name>
    <dbReference type="NCBI Taxonomy" id="9823"/>
    <lineage>
        <taxon>Eukaryota</taxon>
        <taxon>Metazoa</taxon>
        <taxon>Chordata</taxon>
        <taxon>Craniata</taxon>
        <taxon>Vertebrata</taxon>
        <taxon>Euteleostomi</taxon>
        <taxon>Mammalia</taxon>
        <taxon>Eutheria</taxon>
        <taxon>Laurasiatheria</taxon>
        <taxon>Artiodactyla</taxon>
        <taxon>Suina</taxon>
        <taxon>Suidae</taxon>
        <taxon>Sus</taxon>
    </lineage>
</organism>
<evidence type="ECO:0000256" key="18">
    <source>
        <dbReference type="SAM" id="Phobius"/>
    </source>
</evidence>
<dbReference type="SMART" id="SM00408">
    <property type="entry name" value="IGc2"/>
    <property type="match status" value="1"/>
</dbReference>
<evidence type="ECO:0000256" key="13">
    <source>
        <dbReference type="ARBA" id="ARBA00023319"/>
    </source>
</evidence>
<feature type="region of interest" description="Disordered" evidence="17">
    <location>
        <begin position="325"/>
        <end position="352"/>
    </location>
</feature>
<keyword evidence="9" id="KW-0339">Growth factor</keyword>
<dbReference type="SUPFAM" id="SSF48726">
    <property type="entry name" value="Immunoglobulin"/>
    <property type="match status" value="1"/>
</dbReference>
<evidence type="ECO:0000256" key="4">
    <source>
        <dbReference type="ARBA" id="ARBA00022475"/>
    </source>
</evidence>
<evidence type="ECO:0000256" key="8">
    <source>
        <dbReference type="ARBA" id="ARBA00022989"/>
    </source>
</evidence>
<keyword evidence="13" id="KW-0393">Immunoglobulin domain</keyword>
<evidence type="ECO:0000256" key="9">
    <source>
        <dbReference type="ARBA" id="ARBA00023030"/>
    </source>
</evidence>
<reference evidence="21" key="1">
    <citation type="submission" date="2025-08" db="UniProtKB">
        <authorList>
            <consortium name="Ensembl"/>
        </authorList>
    </citation>
    <scope>IDENTIFICATION</scope>
</reference>
<dbReference type="PROSITE" id="PS50026">
    <property type="entry name" value="EGF_3"/>
    <property type="match status" value="1"/>
</dbReference>
<dbReference type="Gene3D" id="2.60.40.10">
    <property type="entry name" value="Immunoglobulins"/>
    <property type="match status" value="1"/>
</dbReference>
<dbReference type="CDD" id="cd05895">
    <property type="entry name" value="Ig_Pro_neuregulin-1"/>
    <property type="match status" value="1"/>
</dbReference>